<dbReference type="Proteomes" id="UP000593998">
    <property type="component" value="Chromosome"/>
</dbReference>
<proteinExistence type="predicted"/>
<sequence length="277" mass="28990">MTGGAEINAQAWTRRRLLAVLAGGVAAALLMLTGLGFAVHYAIQQPADAATAGRAVDPSAPVGKARGEQHRDQVAAAPMLEVAPEDAREGTPSTTPGPSMTVPAPTTVGPVEVPTGFPKTPAGAVGQLSTIMTTVLQGMSIDHAHAVYEQWSLPGATEPSHWRMTKNVQAFLSSSGQQGQAKAPTTSVTARPLAGQIKGTDGPEWVLACVLVDVQAVVATQSRIAYGHCERMQWSADQDRWVIAPGPEPAPAPSTWPGTDRAHEAGWRTWIDDSEGN</sequence>
<protein>
    <submittedName>
        <fullName evidence="2">Uncharacterized protein</fullName>
    </submittedName>
</protein>
<reference evidence="2 3" key="1">
    <citation type="submission" date="2020-10" db="EMBL/GenBank/DDBJ databases">
        <title>Janibacter indicus TT2 genome sequence.</title>
        <authorList>
            <person name="Lee K."/>
            <person name="Ganzorig M."/>
        </authorList>
    </citation>
    <scope>NUCLEOTIDE SEQUENCE [LARGE SCALE GENOMIC DNA]</scope>
    <source>
        <strain evidence="2 3">TT2</strain>
    </source>
</reference>
<evidence type="ECO:0000256" key="1">
    <source>
        <dbReference type="SAM" id="MobiDB-lite"/>
    </source>
</evidence>
<dbReference type="AlphaFoldDB" id="A0A7L9J614"/>
<dbReference type="EMBL" id="CP062789">
    <property type="protein sequence ID" value="QOK24180.1"/>
    <property type="molecule type" value="Genomic_DNA"/>
</dbReference>
<evidence type="ECO:0000313" key="2">
    <source>
        <dbReference type="EMBL" id="QOK24180.1"/>
    </source>
</evidence>
<feature type="compositionally biased region" description="Low complexity" evidence="1">
    <location>
        <begin position="90"/>
        <end position="99"/>
    </location>
</feature>
<dbReference type="RefSeq" id="WP_192912010.1">
    <property type="nucleotide sequence ID" value="NZ_CP062789.1"/>
</dbReference>
<gene>
    <name evidence="2" type="ORF">IGS73_07425</name>
</gene>
<organism evidence="2 3">
    <name type="scientific">Janibacter indicus</name>
    <dbReference type="NCBI Taxonomy" id="857417"/>
    <lineage>
        <taxon>Bacteria</taxon>
        <taxon>Bacillati</taxon>
        <taxon>Actinomycetota</taxon>
        <taxon>Actinomycetes</taxon>
        <taxon>Micrococcales</taxon>
        <taxon>Intrasporangiaceae</taxon>
        <taxon>Janibacter</taxon>
    </lineage>
</organism>
<accession>A0A7L9J614</accession>
<evidence type="ECO:0000313" key="3">
    <source>
        <dbReference type="Proteomes" id="UP000593998"/>
    </source>
</evidence>
<name>A0A7L9J614_9MICO</name>
<feature type="region of interest" description="Disordered" evidence="1">
    <location>
        <begin position="84"/>
        <end position="105"/>
    </location>
</feature>